<keyword evidence="1" id="KW-1133">Transmembrane helix</keyword>
<protein>
    <recommendedName>
        <fullName evidence="4">Hexosyltransferase</fullName>
    </recommendedName>
</protein>
<keyword evidence="1" id="KW-0472">Membrane</keyword>
<evidence type="ECO:0000313" key="2">
    <source>
        <dbReference type="EMBL" id="KAJ8883381.1"/>
    </source>
</evidence>
<organism evidence="2 3">
    <name type="scientific">Dryococelus australis</name>
    <dbReference type="NCBI Taxonomy" id="614101"/>
    <lineage>
        <taxon>Eukaryota</taxon>
        <taxon>Metazoa</taxon>
        <taxon>Ecdysozoa</taxon>
        <taxon>Arthropoda</taxon>
        <taxon>Hexapoda</taxon>
        <taxon>Insecta</taxon>
        <taxon>Pterygota</taxon>
        <taxon>Neoptera</taxon>
        <taxon>Polyneoptera</taxon>
        <taxon>Phasmatodea</taxon>
        <taxon>Verophasmatodea</taxon>
        <taxon>Anareolatae</taxon>
        <taxon>Phasmatidae</taxon>
        <taxon>Eurycanthinae</taxon>
        <taxon>Dryococelus</taxon>
    </lineage>
</organism>
<dbReference type="EMBL" id="JARBHB010000005">
    <property type="protein sequence ID" value="KAJ8883381.1"/>
    <property type="molecule type" value="Genomic_DNA"/>
</dbReference>
<keyword evidence="3" id="KW-1185">Reference proteome</keyword>
<keyword evidence="1" id="KW-0812">Transmembrane</keyword>
<evidence type="ECO:0000313" key="3">
    <source>
        <dbReference type="Proteomes" id="UP001159363"/>
    </source>
</evidence>
<sequence length="520" mass="59077">MGHQTSQWQRWHCSCCHHTHCPRDTEVTNRKVVHTACYLSVEMDISSAARVRRRTTKGENHVDAITVVLQETLRGAAAPKRSFTEAFDILINTDELVKTADAFSKNGIEYPGGGGRCDDKLPHMFIGVRQLLDNCKRKTIFTKVARCRVNAYEFYAEADYKQLPRRQNFKGRQLVQKLEIRNLGKRIFLLFHVVVVGAAVAAAAAAVAAAAMVVGRIEVVKCSLHREQPLVCHFVQPNLLNRFQQRCRWIRLDPECRHIFAGEFSLKKRNVTSFRLLQISSKPKSITNAARWTKWVGFAYRFEAFVCCTPIVLHRIVSIDVDIYPPGEVFNRCMDAISTHYIHRVEYSGGSRGARAVVLRACRVNFATFLNCLARSAPAIEWRNDDGGESRSAHRKPAHPSGLGVELGTLDMWDNHILNREQHIIVNVPRFLQLQLLMERGQRSGPHTNTSILETETTSAIRHRKAGRRENGSDARRCFPRSVEVNRTRLALTRAASRRLVSGPHEECMRRDEAGIRRAI</sequence>
<evidence type="ECO:0000256" key="1">
    <source>
        <dbReference type="SAM" id="Phobius"/>
    </source>
</evidence>
<evidence type="ECO:0008006" key="4">
    <source>
        <dbReference type="Google" id="ProtNLM"/>
    </source>
</evidence>
<gene>
    <name evidence="2" type="ORF">PR048_015224</name>
</gene>
<proteinExistence type="predicted"/>
<feature type="transmembrane region" description="Helical" evidence="1">
    <location>
        <begin position="187"/>
        <end position="214"/>
    </location>
</feature>
<dbReference type="Proteomes" id="UP001159363">
    <property type="component" value="Chromosome 4"/>
</dbReference>
<name>A0ABQ9HGD4_9NEOP</name>
<reference evidence="2 3" key="1">
    <citation type="submission" date="2023-02" db="EMBL/GenBank/DDBJ databases">
        <title>LHISI_Scaffold_Assembly.</title>
        <authorList>
            <person name="Stuart O.P."/>
            <person name="Cleave R."/>
            <person name="Magrath M.J.L."/>
            <person name="Mikheyev A.S."/>
        </authorList>
    </citation>
    <scope>NUCLEOTIDE SEQUENCE [LARGE SCALE GENOMIC DNA]</scope>
    <source>
        <strain evidence="2">Daus_M_001</strain>
        <tissue evidence="2">Leg muscle</tissue>
    </source>
</reference>
<comment type="caution">
    <text evidence="2">The sequence shown here is derived from an EMBL/GenBank/DDBJ whole genome shotgun (WGS) entry which is preliminary data.</text>
</comment>
<accession>A0ABQ9HGD4</accession>